<comment type="caution">
    <text evidence="3">The sequence shown here is derived from an EMBL/GenBank/DDBJ whole genome shotgun (WGS) entry which is preliminary data.</text>
</comment>
<dbReference type="PANTHER" id="PTHR47505">
    <property type="entry name" value="DNA UTILIZATION PROTEIN YHGH"/>
    <property type="match status" value="1"/>
</dbReference>
<protein>
    <recommendedName>
        <fullName evidence="2">Phosphoribosyltransferase domain-containing protein</fullName>
    </recommendedName>
</protein>
<dbReference type="Gene3D" id="3.40.50.2020">
    <property type="match status" value="1"/>
</dbReference>
<accession>A0A1Y4SWU3</accession>
<dbReference type="OrthoDB" id="9779910at2"/>
<evidence type="ECO:0000259" key="2">
    <source>
        <dbReference type="Pfam" id="PF00156"/>
    </source>
</evidence>
<dbReference type="Pfam" id="PF00156">
    <property type="entry name" value="Pribosyltran"/>
    <property type="match status" value="1"/>
</dbReference>
<reference evidence="3 4" key="1">
    <citation type="journal article" date="2018" name="BMC Genomics">
        <title>Whole genome sequencing and function prediction of 133 gut anaerobes isolated from chicken caecum in pure cultures.</title>
        <authorList>
            <person name="Medvecky M."/>
            <person name="Cejkova D."/>
            <person name="Polansky O."/>
            <person name="Karasova D."/>
            <person name="Kubasova T."/>
            <person name="Cizek A."/>
            <person name="Rychlik I."/>
        </authorList>
    </citation>
    <scope>NUCLEOTIDE SEQUENCE [LARGE SCALE GENOMIC DNA]</scope>
    <source>
        <strain evidence="3 4">An13</strain>
    </source>
</reference>
<name>A0A1Y4SWU3_9FIRM</name>
<evidence type="ECO:0000256" key="1">
    <source>
        <dbReference type="ARBA" id="ARBA00008007"/>
    </source>
</evidence>
<organism evidence="3 4">
    <name type="scientific">Massilimicrobiota timonensis</name>
    <dbReference type="NCBI Taxonomy" id="1776392"/>
    <lineage>
        <taxon>Bacteria</taxon>
        <taxon>Bacillati</taxon>
        <taxon>Bacillota</taxon>
        <taxon>Erysipelotrichia</taxon>
        <taxon>Erysipelotrichales</taxon>
        <taxon>Erysipelotrichaceae</taxon>
        <taxon>Massilimicrobiota</taxon>
    </lineage>
</organism>
<comment type="similarity">
    <text evidence="1">Belongs to the ComF/GntX family.</text>
</comment>
<dbReference type="PANTHER" id="PTHR47505:SF1">
    <property type="entry name" value="DNA UTILIZATION PROTEIN YHGH"/>
    <property type="match status" value="1"/>
</dbReference>
<dbReference type="CDD" id="cd06223">
    <property type="entry name" value="PRTases_typeI"/>
    <property type="match status" value="1"/>
</dbReference>
<dbReference type="AlphaFoldDB" id="A0A1Y4SWU3"/>
<gene>
    <name evidence="3" type="ORF">B5E75_08605</name>
</gene>
<evidence type="ECO:0000313" key="3">
    <source>
        <dbReference type="EMBL" id="OUQ33870.1"/>
    </source>
</evidence>
<feature type="domain" description="Phosphoribosyltransferase" evidence="2">
    <location>
        <begin position="115"/>
        <end position="207"/>
    </location>
</feature>
<dbReference type="SUPFAM" id="SSF53271">
    <property type="entry name" value="PRTase-like"/>
    <property type="match status" value="1"/>
</dbReference>
<sequence>MYSYHQRPQQNECLICHTPLLQQISLAHLLYTLPLCQKCLSQFHIIDIQTTFHHHPLRILYEYDDFFKSLLYQYKGLYDYALKDAFLCSYQSCFHIQYQDYIIAVAPSSFQENEKRGFAPMESIAYSFSSHVFTGLYKKEMYKQSDLSFAERKRVKDKIGIQNETVLKGKKVLIFDDVITSSSTLTTCLSLIEKCHPQKIELLVLSTKSFMTL</sequence>
<dbReference type="InterPro" id="IPR000836">
    <property type="entry name" value="PRTase_dom"/>
</dbReference>
<dbReference type="EMBL" id="NFLJ01000023">
    <property type="protein sequence ID" value="OUQ33870.1"/>
    <property type="molecule type" value="Genomic_DNA"/>
</dbReference>
<dbReference type="InterPro" id="IPR051910">
    <property type="entry name" value="ComF/GntX_DNA_util-trans"/>
</dbReference>
<keyword evidence="4" id="KW-1185">Reference proteome</keyword>
<dbReference type="RefSeq" id="WP_087358402.1">
    <property type="nucleotide sequence ID" value="NZ_AP031415.1"/>
</dbReference>
<dbReference type="Proteomes" id="UP000195305">
    <property type="component" value="Unassembled WGS sequence"/>
</dbReference>
<evidence type="ECO:0000313" key="4">
    <source>
        <dbReference type="Proteomes" id="UP000195305"/>
    </source>
</evidence>
<dbReference type="InterPro" id="IPR029057">
    <property type="entry name" value="PRTase-like"/>
</dbReference>
<proteinExistence type="inferred from homology"/>